<dbReference type="Gene3D" id="3.30.2010.10">
    <property type="entry name" value="Metalloproteases ('zincins'), catalytic domain"/>
    <property type="match status" value="2"/>
</dbReference>
<comment type="cofactor">
    <cofactor evidence="1">
        <name>Zn(2+)</name>
        <dbReference type="ChEBI" id="CHEBI:29105"/>
    </cofactor>
</comment>
<evidence type="ECO:0000256" key="7">
    <source>
        <dbReference type="ARBA" id="ARBA00022833"/>
    </source>
</evidence>
<keyword evidence="6" id="KW-0378">Hydrolase</keyword>
<reference evidence="13 14" key="1">
    <citation type="submission" date="2016-02" db="EMBL/GenBank/DDBJ databases">
        <title>Gardnerella vaginalis Subgroups Defined by cpn60 Sequencing and Sialidase Activity in Isolates from Canada, Belgium and Kenya.</title>
        <authorList>
            <person name="Schellenberg J."/>
            <person name="Paramel Jayaprakash T."/>
            <person name="Withana Gamage N."/>
            <person name="Patterson M.H."/>
            <person name="Vaneechoutte M."/>
            <person name="Hill J.E."/>
        </authorList>
    </citation>
    <scope>NUCLEOTIDE SEQUENCE [LARGE SCALE GENOMIC DNA]</scope>
    <source>
        <strain evidence="13 14">N160</strain>
    </source>
</reference>
<evidence type="ECO:0000256" key="11">
    <source>
        <dbReference type="SAM" id="Phobius"/>
    </source>
</evidence>
<comment type="caution">
    <text evidence="13">The sequence shown here is derived from an EMBL/GenBank/DDBJ whole genome shotgun (WGS) entry which is preliminary data.</text>
</comment>
<keyword evidence="7" id="KW-0862">Zinc</keyword>
<keyword evidence="9" id="KW-0482">Metalloprotease</keyword>
<dbReference type="GO" id="GO:0006508">
    <property type="term" value="P:proteolysis"/>
    <property type="evidence" value="ECO:0007669"/>
    <property type="project" value="UniProtKB-KW"/>
</dbReference>
<feature type="transmembrane region" description="Helical" evidence="11">
    <location>
        <begin position="6"/>
        <end position="29"/>
    </location>
</feature>
<evidence type="ECO:0000256" key="2">
    <source>
        <dbReference type="ARBA" id="ARBA00022475"/>
    </source>
</evidence>
<keyword evidence="10 11" id="KW-0472">Membrane</keyword>
<evidence type="ECO:0000256" key="4">
    <source>
        <dbReference type="ARBA" id="ARBA00022692"/>
    </source>
</evidence>
<dbReference type="EMBL" id="LSLH01000001">
    <property type="protein sequence ID" value="RFD74989.1"/>
    <property type="molecule type" value="Genomic_DNA"/>
</dbReference>
<name>A0A3E1IPR5_GARVA</name>
<keyword evidence="8 11" id="KW-1133">Transmembrane helix</keyword>
<keyword evidence="4 11" id="KW-0812">Transmembrane</keyword>
<evidence type="ECO:0000256" key="10">
    <source>
        <dbReference type="ARBA" id="ARBA00023136"/>
    </source>
</evidence>
<keyword evidence="3" id="KW-0645">Protease</keyword>
<evidence type="ECO:0000256" key="9">
    <source>
        <dbReference type="ARBA" id="ARBA00023049"/>
    </source>
</evidence>
<evidence type="ECO:0000256" key="3">
    <source>
        <dbReference type="ARBA" id="ARBA00022670"/>
    </source>
</evidence>
<keyword evidence="5" id="KW-0479">Metal-binding</keyword>
<evidence type="ECO:0000256" key="6">
    <source>
        <dbReference type="ARBA" id="ARBA00022801"/>
    </source>
</evidence>
<keyword evidence="2" id="KW-1003">Cell membrane</keyword>
<feature type="domain" description="Peptidase M48" evidence="12">
    <location>
        <begin position="65"/>
        <end position="163"/>
    </location>
</feature>
<dbReference type="PANTHER" id="PTHR43221">
    <property type="entry name" value="PROTEASE HTPX"/>
    <property type="match status" value="1"/>
</dbReference>
<feature type="transmembrane region" description="Helical" evidence="11">
    <location>
        <begin position="191"/>
        <end position="214"/>
    </location>
</feature>
<evidence type="ECO:0000256" key="5">
    <source>
        <dbReference type="ARBA" id="ARBA00022723"/>
    </source>
</evidence>
<gene>
    <name evidence="13" type="ORF">AXE76_01925</name>
</gene>
<protein>
    <recommendedName>
        <fullName evidence="12">Peptidase M48 domain-containing protein</fullName>
    </recommendedName>
</protein>
<dbReference type="AlphaFoldDB" id="A0A3E1IPR5"/>
<organism evidence="13 14">
    <name type="scientific">Gardnerella vaginalis</name>
    <dbReference type="NCBI Taxonomy" id="2702"/>
    <lineage>
        <taxon>Bacteria</taxon>
        <taxon>Bacillati</taxon>
        <taxon>Actinomycetota</taxon>
        <taxon>Actinomycetes</taxon>
        <taxon>Bifidobacteriales</taxon>
        <taxon>Bifidobacteriaceae</taxon>
        <taxon>Gardnerella</taxon>
    </lineage>
</organism>
<dbReference type="GO" id="GO:0004222">
    <property type="term" value="F:metalloendopeptidase activity"/>
    <property type="evidence" value="ECO:0007669"/>
    <property type="project" value="InterPro"/>
</dbReference>
<evidence type="ECO:0000256" key="8">
    <source>
        <dbReference type="ARBA" id="ARBA00022989"/>
    </source>
</evidence>
<proteinExistence type="predicted"/>
<dbReference type="GO" id="GO:0046872">
    <property type="term" value="F:metal ion binding"/>
    <property type="evidence" value="ECO:0007669"/>
    <property type="project" value="UniProtKB-KW"/>
</dbReference>
<evidence type="ECO:0000256" key="1">
    <source>
        <dbReference type="ARBA" id="ARBA00001947"/>
    </source>
</evidence>
<keyword evidence="14" id="KW-1185">Reference proteome</keyword>
<evidence type="ECO:0000259" key="12">
    <source>
        <dbReference type="Pfam" id="PF01435"/>
    </source>
</evidence>
<dbReference type="Pfam" id="PF01435">
    <property type="entry name" value="Peptidase_M48"/>
    <property type="match status" value="1"/>
</dbReference>
<evidence type="ECO:0000313" key="13">
    <source>
        <dbReference type="EMBL" id="RFD74989.1"/>
    </source>
</evidence>
<feature type="transmembrane region" description="Helical" evidence="11">
    <location>
        <begin position="408"/>
        <end position="437"/>
    </location>
</feature>
<dbReference type="InterPro" id="IPR001915">
    <property type="entry name" value="Peptidase_M48"/>
</dbReference>
<dbReference type="PANTHER" id="PTHR43221:SF2">
    <property type="entry name" value="PROTEASE HTPX HOMOLOG"/>
    <property type="match status" value="1"/>
</dbReference>
<accession>A0A3E1IPR5</accession>
<feature type="transmembrane region" description="Helical" evidence="11">
    <location>
        <begin position="220"/>
        <end position="239"/>
    </location>
</feature>
<dbReference type="Proteomes" id="UP000258888">
    <property type="component" value="Unassembled WGS sequence"/>
</dbReference>
<sequence>MILAGIITALLHIDLRLILLIGLAAIFALPALRLKTIWENPVQSFVENLPSDYKYIILHGRAYAIAQNLSREMRIPTPTIYISKIAANAFALRDDANSAIFISEDLADACNDDELRAILANEMIHLMSNECIGMTRTISLLSRIAYYHIKGLNSSNQAYHNTTVLKLFVKRTKLEPADVIPVLLRWYLIDAFACLVLLIIFFMAPILGTVLIVIGAILEVIFYSITLCFIAQAIFYRSIKISHTYNKMLQYAKSYINWSQENDIDLLTIKHIQNPAHLASALHKILKLSNTYNFQLFNVNLRDTYVEPVLLAGFNPYYIQSRTDINRFDNLCAMYPGLSSQFKPLRYMDPEEETSQEQNKNSQPSYGSNNYYANQNYYANNSYYANPNCFNMTYALEKVRSKFVRRYFIMRSLVFVALSSSFFPFNLLIGPLIGIVYELIHDSMLLGNTISSYLGKYSEPVRTGRLVELTYNMCMTLNMPVPEIYIRDCIKTDAFVLKDEIRSAIIFSSNLPLMATDEELNCVIASMLYQLQFADCNASSKLVLQVDELMKALKFRYYKYRYGGSKIAGWEFRKDKKFLEKHLQEIRNALCNYTRYKEADEFAAQFTGNRQAMLSIMNKINKTINSKDWESKMDTNKLNIDFDASSLIGFTFNDYTNCHMAERIQELAAAGGER</sequence>
<evidence type="ECO:0000313" key="14">
    <source>
        <dbReference type="Proteomes" id="UP000258888"/>
    </source>
</evidence>
<dbReference type="InterPro" id="IPR050083">
    <property type="entry name" value="HtpX_protease"/>
</dbReference>